<gene>
    <name evidence="1" type="primary">130L</name>
</gene>
<sequence length="186" mass="21377">MILLIFLFIVITNLSSSYCNEYIDSTILVNIKLGKKTCYNGFTYLLDNNLEVYNIMYSNVNVSINIENCYFNNSIFKNTKHKNISILLTSKSNIQKNITIIPITCKITIDITCTKNGKKKCLVQKKLPKIPNLIYKTAEHVNGIIDLNIYGSCVKYIYTRVNIYEISNGNLIYDQLDSNFLKLNTK</sequence>
<dbReference type="Proteomes" id="UP000130031">
    <property type="component" value="Segment"/>
</dbReference>
<dbReference type="EMBL" id="EF420157">
    <property type="protein sequence ID" value="ABQ43761.1"/>
    <property type="molecule type" value="Genomic_DNA"/>
</dbReference>
<evidence type="ECO:0000313" key="4">
    <source>
        <dbReference type="Proteomes" id="UP000130031"/>
    </source>
</evidence>
<evidence type="ECO:0000313" key="2">
    <source>
        <dbReference type="EMBL" id="ABQ43761.1"/>
    </source>
</evidence>
<evidence type="ECO:0000313" key="3">
    <source>
        <dbReference type="Proteomes" id="UP000099606"/>
    </source>
</evidence>
<organism evidence="1 4">
    <name type="scientific">Tanapox virus</name>
    <dbReference type="NCBI Taxonomy" id="99000"/>
    <lineage>
        <taxon>Viruses</taxon>
        <taxon>Varidnaviria</taxon>
        <taxon>Bamfordvirae</taxon>
        <taxon>Nucleocytoviricota</taxon>
        <taxon>Pokkesviricetes</taxon>
        <taxon>Chitovirales</taxon>
        <taxon>Poxviridae</taxon>
        <taxon>Chordopoxvirinae</taxon>
        <taxon>Yatapoxvirus</taxon>
        <taxon>Yatapoxvirus tanapox</taxon>
    </lineage>
</organism>
<dbReference type="InterPro" id="IPR036540">
    <property type="entry name" value="Pox_vCCI-like_sf"/>
</dbReference>
<dbReference type="Proteomes" id="UP000099606">
    <property type="component" value="Segment"/>
</dbReference>
<dbReference type="Gene3D" id="2.60.240.10">
    <property type="entry name" value="Major secreted virus protein"/>
    <property type="match status" value="1"/>
</dbReference>
<name>A7XCR6_9POXV</name>
<reference evidence="3 4" key="1">
    <citation type="journal article" date="2007" name="Virus Res.">
        <title>Comparative genetic analysis of genomic DNA sequences of two human isolates of Tanapox virus.</title>
        <authorList>
            <person name="Nazarian S.H."/>
            <person name="Barrett J.W."/>
            <person name="Frace A.M."/>
            <person name="Olsen-Rasmussen M."/>
            <person name="Khristova M."/>
            <person name="Shaban M."/>
            <person name="Neering S."/>
            <person name="Li Y."/>
            <person name="Damon I.K."/>
            <person name="Esposito J.J."/>
            <person name="Essani K."/>
            <person name="McFadden G."/>
        </authorList>
    </citation>
    <scope>NUCLEOTIDE SEQUENCE [LARGE SCALE GENOMIC DNA]</scope>
    <source>
        <strain evidence="1">TPV-Kenya</strain>
        <strain evidence="2">TPV-RoC</strain>
    </source>
</reference>
<protein>
    <submittedName>
        <fullName evidence="1">Uncharacterized protein 130L</fullName>
    </submittedName>
</protein>
<evidence type="ECO:0000313" key="1">
    <source>
        <dbReference type="EMBL" id="ABQ43606.1"/>
    </source>
</evidence>
<accession>A7XCR6</accession>
<proteinExistence type="predicted"/>
<dbReference type="EMBL" id="EF420156">
    <property type="protein sequence ID" value="ABQ43606.1"/>
    <property type="molecule type" value="Genomic_DNA"/>
</dbReference>